<evidence type="ECO:0000256" key="1">
    <source>
        <dbReference type="ARBA" id="ARBA00023002"/>
    </source>
</evidence>
<dbReference type="Proteomes" id="UP000241890">
    <property type="component" value="Unassembled WGS sequence"/>
</dbReference>
<protein>
    <recommendedName>
        <fullName evidence="3">TauD/TfdA-like domain-containing protein</fullName>
    </recommendedName>
</protein>
<evidence type="ECO:0000313" key="5">
    <source>
        <dbReference type="Proteomes" id="UP000241890"/>
    </source>
</evidence>
<dbReference type="GO" id="GO:0016491">
    <property type="term" value="F:oxidoreductase activity"/>
    <property type="evidence" value="ECO:0007669"/>
    <property type="project" value="UniProtKB-KW"/>
</dbReference>
<feature type="domain" description="TauD/TfdA-like" evidence="3">
    <location>
        <begin position="257"/>
        <end position="301"/>
    </location>
</feature>
<accession>A0A2R5GCY2</accession>
<dbReference type="Gene3D" id="3.60.130.10">
    <property type="entry name" value="Clavaminate synthase-like"/>
    <property type="match status" value="1"/>
</dbReference>
<keyword evidence="5" id="KW-1185">Reference proteome</keyword>
<comment type="caution">
    <text evidence="4">The sequence shown here is derived from an EMBL/GenBank/DDBJ whole genome shotgun (WGS) entry which is preliminary data.</text>
</comment>
<evidence type="ECO:0000256" key="2">
    <source>
        <dbReference type="SAM" id="MobiDB-lite"/>
    </source>
</evidence>
<organism evidence="4 5">
    <name type="scientific">Hondaea fermentalgiana</name>
    <dbReference type="NCBI Taxonomy" id="2315210"/>
    <lineage>
        <taxon>Eukaryota</taxon>
        <taxon>Sar</taxon>
        <taxon>Stramenopiles</taxon>
        <taxon>Bigyra</taxon>
        <taxon>Labyrinthulomycetes</taxon>
        <taxon>Thraustochytrida</taxon>
        <taxon>Thraustochytriidae</taxon>
        <taxon>Hondaea</taxon>
    </lineage>
</organism>
<dbReference type="OrthoDB" id="10257314at2759"/>
<name>A0A2R5GCY2_9STRA</name>
<evidence type="ECO:0000313" key="4">
    <source>
        <dbReference type="EMBL" id="GBG28830.1"/>
    </source>
</evidence>
<sequence>MDAKAVSRARAEVSARGLALLRLPNVDAEALEKLAEDLHEPESGQRLRRKGNAAKTTPARVGPRREGAVKGHARVRRLGNVPGALFCRTGAEWHADGLGRWTALACIKAPSNGGGDTLFAWSHEMLERLRPETRAIADDLVCRFGDRFVSGSTSTSAEDARHGFRMNALGTRILRNAETRSSPRDPTRGFSIPLVRNEGTSLTVDMRHFEHFEGMDVNESRDLLEAILLEGLGVSAPPDPLQGLDPVSLFARGDHAIFDDRCVYRHRWQPGDVLVWDNDVILHSPTATAPYEGFPGSREMLQIIFRAP</sequence>
<dbReference type="InParanoid" id="A0A2R5GCY2"/>
<dbReference type="InterPro" id="IPR003819">
    <property type="entry name" value="TauD/TfdA-like"/>
</dbReference>
<keyword evidence="1" id="KW-0560">Oxidoreductase</keyword>
<feature type="compositionally biased region" description="Basic and acidic residues" evidence="2">
    <location>
        <begin position="36"/>
        <end position="45"/>
    </location>
</feature>
<dbReference type="InterPro" id="IPR042098">
    <property type="entry name" value="TauD-like_sf"/>
</dbReference>
<gene>
    <name evidence="4" type="ORF">FCC1311_050512</name>
</gene>
<dbReference type="EMBL" id="BEYU01000049">
    <property type="protein sequence ID" value="GBG28830.1"/>
    <property type="molecule type" value="Genomic_DNA"/>
</dbReference>
<reference evidence="4 5" key="1">
    <citation type="submission" date="2017-12" db="EMBL/GenBank/DDBJ databases">
        <title>Sequencing, de novo assembly and annotation of complete genome of a new Thraustochytrid species, strain FCC1311.</title>
        <authorList>
            <person name="Sedici K."/>
            <person name="Godart F."/>
            <person name="Aiese Cigliano R."/>
            <person name="Sanseverino W."/>
            <person name="Barakat M."/>
            <person name="Ortet P."/>
            <person name="Marechal E."/>
            <person name="Cagnac O."/>
            <person name="Amato A."/>
        </authorList>
    </citation>
    <scope>NUCLEOTIDE SEQUENCE [LARGE SCALE GENOMIC DNA]</scope>
</reference>
<evidence type="ECO:0000259" key="3">
    <source>
        <dbReference type="Pfam" id="PF02668"/>
    </source>
</evidence>
<feature type="domain" description="TauD/TfdA-like" evidence="3">
    <location>
        <begin position="13"/>
        <end position="227"/>
    </location>
</feature>
<feature type="region of interest" description="Disordered" evidence="2">
    <location>
        <begin position="36"/>
        <end position="70"/>
    </location>
</feature>
<dbReference type="SUPFAM" id="SSF51197">
    <property type="entry name" value="Clavaminate synthase-like"/>
    <property type="match status" value="1"/>
</dbReference>
<dbReference type="AlphaFoldDB" id="A0A2R5GCY2"/>
<proteinExistence type="predicted"/>
<dbReference type="Pfam" id="PF02668">
    <property type="entry name" value="TauD"/>
    <property type="match status" value="2"/>
</dbReference>